<reference evidence="1 2" key="1">
    <citation type="journal article" date="2019" name="Genome Biol. Evol.">
        <title>Insights into the evolution of the New World diploid cottons (Gossypium, subgenus Houzingenia) based on genome sequencing.</title>
        <authorList>
            <person name="Grover C.E."/>
            <person name="Arick M.A. 2nd"/>
            <person name="Thrash A."/>
            <person name="Conover J.L."/>
            <person name="Sanders W.S."/>
            <person name="Peterson D.G."/>
            <person name="Frelichowski J.E."/>
            <person name="Scheffler J.A."/>
            <person name="Scheffler B.E."/>
            <person name="Wendel J.F."/>
        </authorList>
    </citation>
    <scope>NUCLEOTIDE SEQUENCE [LARGE SCALE GENOMIC DNA]</scope>
    <source>
        <strain evidence="1">1</strain>
        <tissue evidence="1">Leaf</tissue>
    </source>
</reference>
<evidence type="ECO:0000313" key="1">
    <source>
        <dbReference type="EMBL" id="MBA0880269.1"/>
    </source>
</evidence>
<accession>A0A7J9NCE0</accession>
<dbReference type="EMBL" id="JABFAF010277146">
    <property type="protein sequence ID" value="MBA0880269.1"/>
    <property type="molecule type" value="Genomic_DNA"/>
</dbReference>
<protein>
    <submittedName>
        <fullName evidence="1">Uncharacterized protein</fullName>
    </submittedName>
</protein>
<dbReference type="AlphaFoldDB" id="A0A7J9NCE0"/>
<comment type="caution">
    <text evidence="1">The sequence shown here is derived from an EMBL/GenBank/DDBJ whole genome shotgun (WGS) entry which is preliminary data.</text>
</comment>
<name>A0A7J9NCE0_GOSSC</name>
<sequence>MWMMDLMNMKVFPKRQKSTTSKDITRYTISTQPSLRYDLSIKSYKFDADECR</sequence>
<keyword evidence="2" id="KW-1185">Reference proteome</keyword>
<evidence type="ECO:0000313" key="2">
    <source>
        <dbReference type="Proteomes" id="UP000593576"/>
    </source>
</evidence>
<organism evidence="1 2">
    <name type="scientific">Gossypium schwendimanii</name>
    <name type="common">Cotton</name>
    <dbReference type="NCBI Taxonomy" id="34291"/>
    <lineage>
        <taxon>Eukaryota</taxon>
        <taxon>Viridiplantae</taxon>
        <taxon>Streptophyta</taxon>
        <taxon>Embryophyta</taxon>
        <taxon>Tracheophyta</taxon>
        <taxon>Spermatophyta</taxon>
        <taxon>Magnoliopsida</taxon>
        <taxon>eudicotyledons</taxon>
        <taxon>Gunneridae</taxon>
        <taxon>Pentapetalae</taxon>
        <taxon>rosids</taxon>
        <taxon>malvids</taxon>
        <taxon>Malvales</taxon>
        <taxon>Malvaceae</taxon>
        <taxon>Malvoideae</taxon>
        <taxon>Gossypium</taxon>
    </lineage>
</organism>
<proteinExistence type="predicted"/>
<dbReference type="Proteomes" id="UP000593576">
    <property type="component" value="Unassembled WGS sequence"/>
</dbReference>
<gene>
    <name evidence="1" type="ORF">Goshw_018054</name>
</gene>
<feature type="non-terminal residue" evidence="1">
    <location>
        <position position="52"/>
    </location>
</feature>